<reference evidence="1" key="1">
    <citation type="submission" date="2014-09" db="EMBL/GenBank/DDBJ databases">
        <authorList>
            <person name="Magalhaes I.L.F."/>
            <person name="Oliveira U."/>
            <person name="Santos F.R."/>
            <person name="Vidigal T.H.D.A."/>
            <person name="Brescovit A.D."/>
            <person name="Santos A.J."/>
        </authorList>
    </citation>
    <scope>NUCLEOTIDE SEQUENCE</scope>
    <source>
        <tissue evidence="1">Shoot tissue taken approximately 20 cm above the soil surface</tissue>
    </source>
</reference>
<dbReference type="EMBL" id="GBRH01249050">
    <property type="protein sequence ID" value="JAD48845.1"/>
    <property type="molecule type" value="Transcribed_RNA"/>
</dbReference>
<accession>A0A0A9AIR7</accession>
<name>A0A0A9AIR7_ARUDO</name>
<organism evidence="1">
    <name type="scientific">Arundo donax</name>
    <name type="common">Giant reed</name>
    <name type="synonym">Donax arundinaceus</name>
    <dbReference type="NCBI Taxonomy" id="35708"/>
    <lineage>
        <taxon>Eukaryota</taxon>
        <taxon>Viridiplantae</taxon>
        <taxon>Streptophyta</taxon>
        <taxon>Embryophyta</taxon>
        <taxon>Tracheophyta</taxon>
        <taxon>Spermatophyta</taxon>
        <taxon>Magnoliopsida</taxon>
        <taxon>Liliopsida</taxon>
        <taxon>Poales</taxon>
        <taxon>Poaceae</taxon>
        <taxon>PACMAD clade</taxon>
        <taxon>Arundinoideae</taxon>
        <taxon>Arundineae</taxon>
        <taxon>Arundo</taxon>
    </lineage>
</organism>
<reference evidence="1" key="2">
    <citation type="journal article" date="2015" name="Data Brief">
        <title>Shoot transcriptome of the giant reed, Arundo donax.</title>
        <authorList>
            <person name="Barrero R.A."/>
            <person name="Guerrero F.D."/>
            <person name="Moolhuijzen P."/>
            <person name="Goolsby J.A."/>
            <person name="Tidwell J."/>
            <person name="Bellgard S.E."/>
            <person name="Bellgard M.I."/>
        </authorList>
    </citation>
    <scope>NUCLEOTIDE SEQUENCE</scope>
    <source>
        <tissue evidence="1">Shoot tissue taken approximately 20 cm above the soil surface</tissue>
    </source>
</reference>
<sequence length="47" mass="5100">MIKFSNIMEVLHGHTTRTRLENGGGPVNVPNTALVTLIMITHSSLTP</sequence>
<protein>
    <submittedName>
        <fullName evidence="1">Uncharacterized protein</fullName>
    </submittedName>
</protein>
<evidence type="ECO:0000313" key="1">
    <source>
        <dbReference type="EMBL" id="JAD48845.1"/>
    </source>
</evidence>
<proteinExistence type="predicted"/>
<dbReference type="AlphaFoldDB" id="A0A0A9AIR7"/>